<feature type="transmembrane region" description="Helical" evidence="4">
    <location>
        <begin position="388"/>
        <end position="406"/>
    </location>
</feature>
<dbReference type="RefSeq" id="WP_386104710.1">
    <property type="nucleotide sequence ID" value="NZ_JBHTJR010000014.1"/>
</dbReference>
<dbReference type="Gene3D" id="1.10.10.60">
    <property type="entry name" value="Homeodomain-like"/>
    <property type="match status" value="2"/>
</dbReference>
<dbReference type="PROSITE" id="PS01124">
    <property type="entry name" value="HTH_ARAC_FAMILY_2"/>
    <property type="match status" value="1"/>
</dbReference>
<dbReference type="SUPFAM" id="SSF46689">
    <property type="entry name" value="Homeodomain-like"/>
    <property type="match status" value="1"/>
</dbReference>
<evidence type="ECO:0000256" key="4">
    <source>
        <dbReference type="SAM" id="Phobius"/>
    </source>
</evidence>
<evidence type="ECO:0000256" key="2">
    <source>
        <dbReference type="ARBA" id="ARBA00023125"/>
    </source>
</evidence>
<evidence type="ECO:0000256" key="1">
    <source>
        <dbReference type="ARBA" id="ARBA00023015"/>
    </source>
</evidence>
<keyword evidence="4" id="KW-0812">Transmembrane</keyword>
<keyword evidence="3" id="KW-0804">Transcription</keyword>
<keyword evidence="4" id="KW-0472">Membrane</keyword>
<dbReference type="SUPFAM" id="SSF48452">
    <property type="entry name" value="TPR-like"/>
    <property type="match status" value="1"/>
</dbReference>
<dbReference type="InterPro" id="IPR009057">
    <property type="entry name" value="Homeodomain-like_sf"/>
</dbReference>
<dbReference type="InterPro" id="IPR018060">
    <property type="entry name" value="HTH_AraC"/>
</dbReference>
<reference evidence="7" key="1">
    <citation type="journal article" date="2019" name="Int. J. Syst. Evol. Microbiol.">
        <title>The Global Catalogue of Microorganisms (GCM) 10K type strain sequencing project: providing services to taxonomists for standard genome sequencing and annotation.</title>
        <authorList>
            <consortium name="The Broad Institute Genomics Platform"/>
            <consortium name="The Broad Institute Genome Sequencing Center for Infectious Disease"/>
            <person name="Wu L."/>
            <person name="Ma J."/>
        </authorList>
    </citation>
    <scope>NUCLEOTIDE SEQUENCE [LARGE SCALE GENOMIC DNA]</scope>
    <source>
        <strain evidence="7">CCUG 60527</strain>
    </source>
</reference>
<keyword evidence="2" id="KW-0238">DNA-binding</keyword>
<name>A0ABW3JN40_9FLAO</name>
<accession>A0ABW3JN40</accession>
<evidence type="ECO:0000256" key="3">
    <source>
        <dbReference type="ARBA" id="ARBA00023163"/>
    </source>
</evidence>
<comment type="caution">
    <text evidence="6">The sequence shown here is derived from an EMBL/GenBank/DDBJ whole genome shotgun (WGS) entry which is preliminary data.</text>
</comment>
<feature type="domain" description="HTH araC/xylS-type" evidence="5">
    <location>
        <begin position="447"/>
        <end position="551"/>
    </location>
</feature>
<proteinExistence type="predicted"/>
<keyword evidence="7" id="KW-1185">Reference proteome</keyword>
<dbReference type="PANTHER" id="PTHR43280:SF2">
    <property type="entry name" value="HTH-TYPE TRANSCRIPTIONAL REGULATOR EXSA"/>
    <property type="match status" value="1"/>
</dbReference>
<sequence>MKPYSFYILNLLFFIFFKITYSQNDIKKDSLIKLSYDELSNGFYDNYGTSGNGKKFALAYIKKSIADKDTLKIYYGNKFLSLQTNNDVFINKAGNLAIDFFEKTKNKKIAINILLDRSEYFLQKNKTSKSLLDALKAKKILSKYKNDSLEALTKIYIAFCKSDIGKENEALQLMKSANKYILRCNNFHKNNLFASLQINIPLRYMKLKQYDSAHIYNNKAYNLFKKIDYSVFINIISFIRAKINYESKNFHKTIIDLNSSIKNIKADKNYKNLIDAYCMLGYSHNKTNNKLASLKFNLLADSLHNIYKINNPKLESVFNSLIIYYKNKKNLKKQLYYTNKLIKFKETDYLNVQQITKNLSENYDKPKLIEERNKIVAKLKQEALFNKLWYAISILIVISVLLYQIYRKKKYKKQFLKIVNQEKLAQTENIKNSSTSLSEEIVQDLSQKLIEFEKNNSFLNKNLNLKSLADDFNTNSNYLSKVINQTKNQSFSNYVNQLRISYAVNQLKKDTLLRKYTIKAIASEVGFKNPESFSKAFYKFTNLKPSYFIKQLNEKS</sequence>
<gene>
    <name evidence="6" type="ORF">ACFQ1U_01835</name>
</gene>
<dbReference type="Proteomes" id="UP001597062">
    <property type="component" value="Unassembled WGS sequence"/>
</dbReference>
<organism evidence="6 7">
    <name type="scientific">Tenacibaculum geojense</name>
    <dbReference type="NCBI Taxonomy" id="915352"/>
    <lineage>
        <taxon>Bacteria</taxon>
        <taxon>Pseudomonadati</taxon>
        <taxon>Bacteroidota</taxon>
        <taxon>Flavobacteriia</taxon>
        <taxon>Flavobacteriales</taxon>
        <taxon>Flavobacteriaceae</taxon>
        <taxon>Tenacibaculum</taxon>
    </lineage>
</organism>
<keyword evidence="1" id="KW-0805">Transcription regulation</keyword>
<dbReference type="PANTHER" id="PTHR43280">
    <property type="entry name" value="ARAC-FAMILY TRANSCRIPTIONAL REGULATOR"/>
    <property type="match status" value="1"/>
</dbReference>
<dbReference type="EMBL" id="JBHTJR010000014">
    <property type="protein sequence ID" value="MFD0991933.1"/>
    <property type="molecule type" value="Genomic_DNA"/>
</dbReference>
<evidence type="ECO:0000313" key="6">
    <source>
        <dbReference type="EMBL" id="MFD0991933.1"/>
    </source>
</evidence>
<evidence type="ECO:0000313" key="7">
    <source>
        <dbReference type="Proteomes" id="UP001597062"/>
    </source>
</evidence>
<dbReference type="InterPro" id="IPR011990">
    <property type="entry name" value="TPR-like_helical_dom_sf"/>
</dbReference>
<keyword evidence="4" id="KW-1133">Transmembrane helix</keyword>
<dbReference type="SMART" id="SM00342">
    <property type="entry name" value="HTH_ARAC"/>
    <property type="match status" value="1"/>
</dbReference>
<dbReference type="Pfam" id="PF12833">
    <property type="entry name" value="HTH_18"/>
    <property type="match status" value="1"/>
</dbReference>
<evidence type="ECO:0000259" key="5">
    <source>
        <dbReference type="PROSITE" id="PS01124"/>
    </source>
</evidence>
<protein>
    <submittedName>
        <fullName evidence="6">Helix-turn-helix domain-containing protein</fullName>
    </submittedName>
</protein>